<protein>
    <recommendedName>
        <fullName evidence="3">SET domain-containing protein</fullName>
    </recommendedName>
</protein>
<feature type="domain" description="SET" evidence="3">
    <location>
        <begin position="197"/>
        <end position="238"/>
    </location>
</feature>
<keyword evidence="2" id="KW-0732">Signal</keyword>
<dbReference type="InterPro" id="IPR001214">
    <property type="entry name" value="SET_dom"/>
</dbReference>
<dbReference type="Gene3D" id="2.170.270.10">
    <property type="entry name" value="SET domain"/>
    <property type="match status" value="1"/>
</dbReference>
<dbReference type="STRING" id="33097.A0A150GTV3"/>
<feature type="region of interest" description="Disordered" evidence="1">
    <location>
        <begin position="278"/>
        <end position="328"/>
    </location>
</feature>
<evidence type="ECO:0000256" key="2">
    <source>
        <dbReference type="SAM" id="SignalP"/>
    </source>
</evidence>
<feature type="signal peptide" evidence="2">
    <location>
        <begin position="1"/>
        <end position="20"/>
    </location>
</feature>
<dbReference type="PANTHER" id="PTHR47643">
    <property type="entry name" value="TPR DOMAIN PROTEIN (AFU_ORTHOLOGUE AFUA_5G12710)"/>
    <property type="match status" value="1"/>
</dbReference>
<evidence type="ECO:0000259" key="3">
    <source>
        <dbReference type="Pfam" id="PF00856"/>
    </source>
</evidence>
<dbReference type="CDD" id="cd20071">
    <property type="entry name" value="SET_SMYD"/>
    <property type="match status" value="1"/>
</dbReference>
<dbReference type="OrthoDB" id="545016at2759"/>
<dbReference type="InterPro" id="IPR006311">
    <property type="entry name" value="TAT_signal"/>
</dbReference>
<feature type="region of interest" description="Disordered" evidence="1">
    <location>
        <begin position="55"/>
        <end position="109"/>
    </location>
</feature>
<dbReference type="Proteomes" id="UP000075714">
    <property type="component" value="Unassembled WGS sequence"/>
</dbReference>
<evidence type="ECO:0000256" key="1">
    <source>
        <dbReference type="SAM" id="MobiDB-lite"/>
    </source>
</evidence>
<feature type="compositionally biased region" description="Low complexity" evidence="1">
    <location>
        <begin position="293"/>
        <end position="315"/>
    </location>
</feature>
<accession>A0A150GTV3</accession>
<feature type="chain" id="PRO_5007562300" description="SET domain-containing protein" evidence="2">
    <location>
        <begin position="21"/>
        <end position="548"/>
    </location>
</feature>
<dbReference type="Pfam" id="PF00856">
    <property type="entry name" value="SET"/>
    <property type="match status" value="1"/>
</dbReference>
<dbReference type="AlphaFoldDB" id="A0A150GTV3"/>
<reference evidence="5" key="1">
    <citation type="journal article" date="2016" name="Nat. Commun.">
        <title>The Gonium pectorale genome demonstrates co-option of cell cycle regulation during the evolution of multicellularity.</title>
        <authorList>
            <person name="Hanschen E.R."/>
            <person name="Marriage T.N."/>
            <person name="Ferris P.J."/>
            <person name="Hamaji T."/>
            <person name="Toyoda A."/>
            <person name="Fujiyama A."/>
            <person name="Neme R."/>
            <person name="Noguchi H."/>
            <person name="Minakuchi Y."/>
            <person name="Suzuki M."/>
            <person name="Kawai-Toyooka H."/>
            <person name="Smith D.R."/>
            <person name="Sparks H."/>
            <person name="Anderson J."/>
            <person name="Bakaric R."/>
            <person name="Luria V."/>
            <person name="Karger A."/>
            <person name="Kirschner M.W."/>
            <person name="Durand P.M."/>
            <person name="Michod R.E."/>
            <person name="Nozaki H."/>
            <person name="Olson B.J."/>
        </authorList>
    </citation>
    <scope>NUCLEOTIDE SEQUENCE [LARGE SCALE GENOMIC DNA]</scope>
    <source>
        <strain evidence="5">NIES-2863</strain>
    </source>
</reference>
<dbReference type="InterPro" id="IPR053209">
    <property type="entry name" value="Gramillin-biosynth_MTr"/>
</dbReference>
<comment type="caution">
    <text evidence="4">The sequence shown here is derived from an EMBL/GenBank/DDBJ whole genome shotgun (WGS) entry which is preliminary data.</text>
</comment>
<keyword evidence="5" id="KW-1185">Reference proteome</keyword>
<dbReference type="InterPro" id="IPR046341">
    <property type="entry name" value="SET_dom_sf"/>
</dbReference>
<gene>
    <name evidence="4" type="ORF">GPECTOR_7g1008</name>
</gene>
<dbReference type="EMBL" id="LSYV01000008">
    <property type="protein sequence ID" value="KXZ53118.1"/>
    <property type="molecule type" value="Genomic_DNA"/>
</dbReference>
<evidence type="ECO:0000313" key="4">
    <source>
        <dbReference type="EMBL" id="KXZ53118.1"/>
    </source>
</evidence>
<dbReference type="SUPFAM" id="SSF82199">
    <property type="entry name" value="SET domain"/>
    <property type="match status" value="1"/>
</dbReference>
<name>A0A150GTV3_GONPE</name>
<organism evidence="4 5">
    <name type="scientific">Gonium pectorale</name>
    <name type="common">Green alga</name>
    <dbReference type="NCBI Taxonomy" id="33097"/>
    <lineage>
        <taxon>Eukaryota</taxon>
        <taxon>Viridiplantae</taxon>
        <taxon>Chlorophyta</taxon>
        <taxon>core chlorophytes</taxon>
        <taxon>Chlorophyceae</taxon>
        <taxon>CS clade</taxon>
        <taxon>Chlamydomonadales</taxon>
        <taxon>Volvocaceae</taxon>
        <taxon>Gonium</taxon>
    </lineage>
</organism>
<feature type="compositionally biased region" description="Polar residues" evidence="1">
    <location>
        <begin position="67"/>
        <end position="78"/>
    </location>
</feature>
<dbReference type="PROSITE" id="PS51318">
    <property type="entry name" value="TAT"/>
    <property type="match status" value="1"/>
</dbReference>
<dbReference type="PANTHER" id="PTHR47643:SF2">
    <property type="entry name" value="TPR DOMAIN PROTEIN (AFU_ORTHOLOGUE AFUA_5G12710)"/>
    <property type="match status" value="1"/>
</dbReference>
<proteinExistence type="predicted"/>
<sequence length="548" mass="56316">MTQHERRWLALLADAAAATASPPAAASPSAAAPPALESLLERACGLLADVERGTESELEAAADGPQRGTQLGDSQRLSGATAGGTPSGDASPSTSGPAHGAPQAGNAPLAILPPSIFGAAASGPRGGPQGPAPSLEDLIGRYSYTELREDPAVADLQDLDPDLAAPSAARSADGSDLDAMTAAAVADGGGASVAGLWPEAALLNHSCCPNGSVLVLGGALYVRAGRALMEGEELTVSYLSKGLFVDVAERRRQLRGRHGFVCCCPRCIAEQEHFPTRRYPELERRQAPPPAPTTATTSTTTSSALSTSTSPASPLVDDETLGASLKGRRGNGPLQRLLDVVFGPGRFRTNVAPDHRLLADVNAALAGDLEAAAQSVLTAASRPRQQQAALLSRLDGLLSQVEASCLYLDLPPRGRLLTYGSVYGLVRLTCDLGELSQQADPERRLELLTLAAEVLEAVAPGSDAHVAAAVKASGVARRVHGAEGAATRRAELAAARAHVARYGRGLLVQPGLLRRMAATRRRQSTGSSLAAAMGVLAWAQHVGAEAGP</sequence>
<evidence type="ECO:0000313" key="5">
    <source>
        <dbReference type="Proteomes" id="UP000075714"/>
    </source>
</evidence>